<sequence>MRQAELITVFSALPSFARKRGFMLKYIVKRVILMFFTLFVITTVCFLLIRILPRQLPTDKVQAAAIAARWKALGYDEPLLLQYGIYLRNIITKWDFGTSWYIAFRQPAWDVLTERLLPTILVNLYSLLFSIPLGILLGIYAAVKKNKWQDSLISTMVMLFVSIPSYVYAFLVQYIFYSKLGWLPLQIYSLADAGGSWVSSKMFYSMLAPVLALSFGEIAGLCRFTRAELSETLTSDYMLLARTKGLTRAQATTRHALKNAMVPILPMIISSFIGILGGSMIIEQIFAVPGVGQLYLKSISLFDYDIFMMDSVFYTFIGLLAGIVVDISYGFIDPRIRMGEQ</sequence>
<dbReference type="EMBL" id="LNAM01000157">
    <property type="protein sequence ID" value="KSV58898.1"/>
    <property type="molecule type" value="Genomic_DNA"/>
</dbReference>
<accession>A0A0V8QEB6</accession>
<gene>
    <name evidence="9" type="ORF">ASU35_11135</name>
</gene>
<dbReference type="Pfam" id="PF19300">
    <property type="entry name" value="BPD_transp_1_N"/>
    <property type="match status" value="1"/>
</dbReference>
<evidence type="ECO:0000256" key="7">
    <source>
        <dbReference type="RuleBase" id="RU363032"/>
    </source>
</evidence>
<keyword evidence="2 7" id="KW-0813">Transport</keyword>
<feature type="transmembrane region" description="Helical" evidence="7">
    <location>
        <begin position="27"/>
        <end position="49"/>
    </location>
</feature>
<dbReference type="PANTHER" id="PTHR30465">
    <property type="entry name" value="INNER MEMBRANE ABC TRANSPORTER"/>
    <property type="match status" value="1"/>
</dbReference>
<evidence type="ECO:0000313" key="9">
    <source>
        <dbReference type="EMBL" id="KSV58898.1"/>
    </source>
</evidence>
<evidence type="ECO:0000259" key="8">
    <source>
        <dbReference type="PROSITE" id="PS50928"/>
    </source>
</evidence>
<reference evidence="9 10" key="1">
    <citation type="submission" date="2015-11" db="EMBL/GenBank/DDBJ databases">
        <title>Butyribacter intestini gen. nov., sp. nov., a butyric acid-producing bacterium of the family Lachnospiraceae isolated from the human faeces.</title>
        <authorList>
            <person name="Zou Y."/>
            <person name="Xue W."/>
            <person name="Luo G."/>
            <person name="Lv M."/>
        </authorList>
    </citation>
    <scope>NUCLEOTIDE SEQUENCE [LARGE SCALE GENOMIC DNA]</scope>
    <source>
        <strain evidence="9 10">ACET-33324</strain>
    </source>
</reference>
<evidence type="ECO:0000256" key="6">
    <source>
        <dbReference type="ARBA" id="ARBA00023136"/>
    </source>
</evidence>
<evidence type="ECO:0000256" key="4">
    <source>
        <dbReference type="ARBA" id="ARBA00022692"/>
    </source>
</evidence>
<dbReference type="Gene3D" id="1.10.3720.10">
    <property type="entry name" value="MetI-like"/>
    <property type="match status" value="1"/>
</dbReference>
<keyword evidence="10" id="KW-1185">Reference proteome</keyword>
<evidence type="ECO:0000256" key="3">
    <source>
        <dbReference type="ARBA" id="ARBA00022475"/>
    </source>
</evidence>
<keyword evidence="3" id="KW-1003">Cell membrane</keyword>
<dbReference type="CDD" id="cd06261">
    <property type="entry name" value="TM_PBP2"/>
    <property type="match status" value="1"/>
</dbReference>
<name>A0A0V8QEB6_9FIRM</name>
<evidence type="ECO:0000256" key="1">
    <source>
        <dbReference type="ARBA" id="ARBA00004651"/>
    </source>
</evidence>
<protein>
    <recommendedName>
        <fullName evidence="8">ABC transmembrane type-1 domain-containing protein</fullName>
    </recommendedName>
</protein>
<evidence type="ECO:0000256" key="2">
    <source>
        <dbReference type="ARBA" id="ARBA00022448"/>
    </source>
</evidence>
<dbReference type="AlphaFoldDB" id="A0A0V8QEB6"/>
<evidence type="ECO:0000313" key="10">
    <source>
        <dbReference type="Proteomes" id="UP000054874"/>
    </source>
</evidence>
<feature type="transmembrane region" description="Helical" evidence="7">
    <location>
        <begin position="120"/>
        <end position="143"/>
    </location>
</feature>
<comment type="subcellular location">
    <subcellularLocation>
        <location evidence="1 7">Cell membrane</location>
        <topology evidence="1 7">Multi-pass membrane protein</topology>
    </subcellularLocation>
</comment>
<feature type="transmembrane region" description="Helical" evidence="7">
    <location>
        <begin position="202"/>
        <end position="222"/>
    </location>
</feature>
<feature type="transmembrane region" description="Helical" evidence="7">
    <location>
        <begin position="155"/>
        <end position="176"/>
    </location>
</feature>
<feature type="domain" description="ABC transmembrane type-1" evidence="8">
    <location>
        <begin position="116"/>
        <end position="325"/>
    </location>
</feature>
<comment type="similarity">
    <text evidence="7">Belongs to the binding-protein-dependent transport system permease family.</text>
</comment>
<evidence type="ECO:0000256" key="5">
    <source>
        <dbReference type="ARBA" id="ARBA00022989"/>
    </source>
</evidence>
<proteinExistence type="inferred from homology"/>
<dbReference type="InterPro" id="IPR035906">
    <property type="entry name" value="MetI-like_sf"/>
</dbReference>
<dbReference type="PROSITE" id="PS50928">
    <property type="entry name" value="ABC_TM1"/>
    <property type="match status" value="1"/>
</dbReference>
<dbReference type="GO" id="GO:0055085">
    <property type="term" value="P:transmembrane transport"/>
    <property type="evidence" value="ECO:0007669"/>
    <property type="project" value="InterPro"/>
</dbReference>
<organism evidence="9 10">
    <name type="scientific">Acetivibrio ethanolgignens</name>
    <dbReference type="NCBI Taxonomy" id="290052"/>
    <lineage>
        <taxon>Bacteria</taxon>
        <taxon>Bacillati</taxon>
        <taxon>Bacillota</taxon>
        <taxon>Clostridia</taxon>
        <taxon>Eubacteriales</taxon>
        <taxon>Oscillospiraceae</taxon>
        <taxon>Acetivibrio</taxon>
    </lineage>
</organism>
<dbReference type="InterPro" id="IPR000515">
    <property type="entry name" value="MetI-like"/>
</dbReference>
<dbReference type="Proteomes" id="UP000054874">
    <property type="component" value="Unassembled WGS sequence"/>
</dbReference>
<keyword evidence="4 7" id="KW-0812">Transmembrane</keyword>
<dbReference type="PANTHER" id="PTHR30465:SF0">
    <property type="entry name" value="OLIGOPEPTIDE TRANSPORT SYSTEM PERMEASE PROTEIN APPB"/>
    <property type="match status" value="1"/>
</dbReference>
<comment type="caution">
    <text evidence="9">The sequence shown here is derived from an EMBL/GenBank/DDBJ whole genome shotgun (WGS) entry which is preliminary data.</text>
</comment>
<dbReference type="SUPFAM" id="SSF161098">
    <property type="entry name" value="MetI-like"/>
    <property type="match status" value="1"/>
</dbReference>
<dbReference type="Pfam" id="PF00528">
    <property type="entry name" value="BPD_transp_1"/>
    <property type="match status" value="1"/>
</dbReference>
<feature type="transmembrane region" description="Helical" evidence="7">
    <location>
        <begin position="264"/>
        <end position="291"/>
    </location>
</feature>
<dbReference type="InterPro" id="IPR045621">
    <property type="entry name" value="BPD_transp_1_N"/>
</dbReference>
<keyword evidence="5 7" id="KW-1133">Transmembrane helix</keyword>
<dbReference type="STRING" id="290052.ASU35_11135"/>
<keyword evidence="6 7" id="KW-0472">Membrane</keyword>
<feature type="transmembrane region" description="Helical" evidence="7">
    <location>
        <begin position="311"/>
        <end position="332"/>
    </location>
</feature>
<dbReference type="GO" id="GO:0005886">
    <property type="term" value="C:plasma membrane"/>
    <property type="evidence" value="ECO:0007669"/>
    <property type="project" value="UniProtKB-SubCell"/>
</dbReference>